<dbReference type="PANTHER" id="PTHR43172">
    <property type="entry name" value="ADENYLOSUCCINATE LYASE"/>
    <property type="match status" value="1"/>
</dbReference>
<dbReference type="Pfam" id="PF10397">
    <property type="entry name" value="ADSL_C"/>
    <property type="match status" value="1"/>
</dbReference>
<comment type="caution">
    <text evidence="14">The sequence shown here is derived from an EMBL/GenBank/DDBJ whole genome shotgun (WGS) entry which is preliminary data.</text>
</comment>
<dbReference type="InterPro" id="IPR008948">
    <property type="entry name" value="L-Aspartase-like"/>
</dbReference>
<dbReference type="InterPro" id="IPR020557">
    <property type="entry name" value="Fumarate_lyase_CS"/>
</dbReference>
<dbReference type="SUPFAM" id="SSF48557">
    <property type="entry name" value="L-aspartase-like"/>
    <property type="match status" value="1"/>
</dbReference>
<evidence type="ECO:0000256" key="3">
    <source>
        <dbReference type="ARBA" id="ARBA00008273"/>
    </source>
</evidence>
<comment type="pathway">
    <text evidence="2 12">Purine metabolism; AMP biosynthesis via de novo pathway; AMP from IMP: step 2/2.</text>
</comment>
<dbReference type="Gene3D" id="1.20.200.10">
    <property type="entry name" value="Fumarase/aspartase (Central domain)"/>
    <property type="match status" value="1"/>
</dbReference>
<dbReference type="PROSITE" id="PS00163">
    <property type="entry name" value="FUMARATE_LYASES"/>
    <property type="match status" value="1"/>
</dbReference>
<keyword evidence="15" id="KW-1185">Reference proteome</keyword>
<comment type="catalytic activity">
    <reaction evidence="10">
        <text>N(6)-(1,2-dicarboxyethyl)-AMP = fumarate + AMP</text>
        <dbReference type="Rhea" id="RHEA:16853"/>
        <dbReference type="ChEBI" id="CHEBI:29806"/>
        <dbReference type="ChEBI" id="CHEBI:57567"/>
        <dbReference type="ChEBI" id="CHEBI:456215"/>
        <dbReference type="EC" id="4.3.2.2"/>
    </reaction>
    <physiologicalReaction direction="left-to-right" evidence="10">
        <dbReference type="Rhea" id="RHEA:16854"/>
    </physiologicalReaction>
</comment>
<dbReference type="Proteomes" id="UP001631949">
    <property type="component" value="Unassembled WGS sequence"/>
</dbReference>
<dbReference type="InterPro" id="IPR000362">
    <property type="entry name" value="Fumarate_lyase_fam"/>
</dbReference>
<dbReference type="RefSeq" id="WP_408977991.1">
    <property type="nucleotide sequence ID" value="NZ_JBJUVG010000015.1"/>
</dbReference>
<dbReference type="Pfam" id="PF00206">
    <property type="entry name" value="Lyase_1"/>
    <property type="match status" value="1"/>
</dbReference>
<dbReference type="PRINTS" id="PR00145">
    <property type="entry name" value="ARGSUCLYASE"/>
</dbReference>
<comment type="similarity">
    <text evidence="3 12">Belongs to the lyase 1 family. Adenylosuccinate lyase subfamily.</text>
</comment>
<evidence type="ECO:0000256" key="8">
    <source>
        <dbReference type="ARBA" id="ARBA00024477"/>
    </source>
</evidence>
<dbReference type="NCBIfam" id="TIGR00928">
    <property type="entry name" value="purB"/>
    <property type="match status" value="1"/>
</dbReference>
<sequence length="432" mass="49104">MIDRYSQPEMQAIWSDANKFSIMMEVEILASEAMAEIGEIPKEAAHNIREKANFDVDRIKEIERVTKHDVIAFVSCMAEYVGEDGKYIHLGMTSSDVLDTSFSVQIRQAGLLILDRVNQLIEVLKKQALRYKDTLAMGRTHGVHAEPVTFGLKLAMWYTEMCRQKDRLERAIENISVGAISGAVGTFANIDPAIEAYVCDHLSLKPESVSTQIIQRDHHLEFMMALANIATSLEKFATEIRNLQRTEVAEVQEAFAKGQKGSSAMPHKRNPIHCERVCGLARIIRSNVLPAAENCVTWHERDISHSSVERIIMPDSTALLYYILGVFTNVAENLVVREEQMMQNVEKTHGLIFSQRVLLALVEKGVARDTAYPWVQENAMRAWDEQTSFHDLVKADDRITAHLDDQTLDDIFDYSYHTKRVDYIFRRAGLMD</sequence>
<dbReference type="PRINTS" id="PR00149">
    <property type="entry name" value="FUMRATELYASE"/>
</dbReference>
<evidence type="ECO:0000313" key="15">
    <source>
        <dbReference type="Proteomes" id="UP001631949"/>
    </source>
</evidence>
<evidence type="ECO:0000256" key="10">
    <source>
        <dbReference type="ARBA" id="ARBA00049115"/>
    </source>
</evidence>
<evidence type="ECO:0000256" key="1">
    <source>
        <dbReference type="ARBA" id="ARBA00004706"/>
    </source>
</evidence>
<dbReference type="InterPro" id="IPR024083">
    <property type="entry name" value="Fumarase/histidase_N"/>
</dbReference>
<dbReference type="EC" id="4.3.2.2" evidence="4 11"/>
<evidence type="ECO:0000256" key="2">
    <source>
        <dbReference type="ARBA" id="ARBA00004734"/>
    </source>
</evidence>
<keyword evidence="12" id="KW-0658">Purine biosynthesis</keyword>
<dbReference type="InterPro" id="IPR019468">
    <property type="entry name" value="AdenyloSucc_lyase_C"/>
</dbReference>
<comment type="pathway">
    <text evidence="1 12">Purine metabolism; IMP biosynthesis via de novo pathway; 5-amino-1-(5-phospho-D-ribosyl)imidazole-4-carboxamide from 5-amino-1-(5-phospho-D-ribosyl)imidazole-4-carboxylate: step 2/2.</text>
</comment>
<evidence type="ECO:0000259" key="13">
    <source>
        <dbReference type="SMART" id="SM00998"/>
    </source>
</evidence>
<keyword evidence="7 12" id="KW-0456">Lyase</keyword>
<dbReference type="InterPro" id="IPR004769">
    <property type="entry name" value="Pur_lyase"/>
</dbReference>
<dbReference type="GO" id="GO:0016829">
    <property type="term" value="F:lyase activity"/>
    <property type="evidence" value="ECO:0007669"/>
    <property type="project" value="UniProtKB-KW"/>
</dbReference>
<dbReference type="Gene3D" id="1.10.40.30">
    <property type="entry name" value="Fumarase/aspartase (C-terminal domain)"/>
    <property type="match status" value="1"/>
</dbReference>
<dbReference type="EMBL" id="JBJUVG010000015">
    <property type="protein sequence ID" value="MFM9414376.1"/>
    <property type="molecule type" value="Genomic_DNA"/>
</dbReference>
<dbReference type="InterPro" id="IPR022761">
    <property type="entry name" value="Fumarate_lyase_N"/>
</dbReference>
<reference evidence="14 15" key="1">
    <citation type="journal article" date="2016" name="Int. J. Syst. Evol. Microbiol.">
        <title>Peptococcus simiae sp. nov., isolated from rhesus macaque faeces and emended description of the genus Peptococcus.</title>
        <authorList>
            <person name="Shkoporov A.N."/>
            <person name="Efimov B.A."/>
            <person name="Kondova I."/>
            <person name="Ouwerling B."/>
            <person name="Chaplin A.V."/>
            <person name="Shcherbakova V.A."/>
            <person name="Langermans J.A.M."/>
        </authorList>
    </citation>
    <scope>NUCLEOTIDE SEQUENCE [LARGE SCALE GENOMIC DNA]</scope>
    <source>
        <strain evidence="14 15">M108</strain>
    </source>
</reference>
<comment type="catalytic activity">
    <reaction evidence="8">
        <text>(2S)-2-[5-amino-1-(5-phospho-beta-D-ribosyl)imidazole-4-carboxamido]succinate = 5-amino-1-(5-phospho-beta-D-ribosyl)imidazole-4-carboxamide + fumarate</text>
        <dbReference type="Rhea" id="RHEA:23920"/>
        <dbReference type="ChEBI" id="CHEBI:29806"/>
        <dbReference type="ChEBI" id="CHEBI:58443"/>
        <dbReference type="ChEBI" id="CHEBI:58475"/>
        <dbReference type="EC" id="4.3.2.2"/>
    </reaction>
    <physiologicalReaction direction="left-to-right" evidence="8">
        <dbReference type="Rhea" id="RHEA:23921"/>
    </physiologicalReaction>
</comment>
<evidence type="ECO:0000256" key="12">
    <source>
        <dbReference type="RuleBase" id="RU361172"/>
    </source>
</evidence>
<evidence type="ECO:0000256" key="9">
    <source>
        <dbReference type="ARBA" id="ARBA00030717"/>
    </source>
</evidence>
<evidence type="ECO:0000256" key="7">
    <source>
        <dbReference type="ARBA" id="ARBA00023239"/>
    </source>
</evidence>
<name>A0ABW9H2Q2_9FIRM</name>
<dbReference type="PANTHER" id="PTHR43172:SF1">
    <property type="entry name" value="ADENYLOSUCCINATE LYASE"/>
    <property type="match status" value="1"/>
</dbReference>
<feature type="domain" description="Adenylosuccinate lyase C-terminal" evidence="13">
    <location>
        <begin position="349"/>
        <end position="429"/>
    </location>
</feature>
<dbReference type="SMART" id="SM00998">
    <property type="entry name" value="ADSL_C"/>
    <property type="match status" value="1"/>
</dbReference>
<evidence type="ECO:0000256" key="5">
    <source>
        <dbReference type="ARBA" id="ARBA00017058"/>
    </source>
</evidence>
<dbReference type="CDD" id="cd01360">
    <property type="entry name" value="Adenylsuccinate_lyase_1"/>
    <property type="match status" value="1"/>
</dbReference>
<accession>A0ABW9H2Q2</accession>
<protein>
    <recommendedName>
        <fullName evidence="5 11">Adenylosuccinate lyase</fullName>
        <shortName evidence="12">ASL</shortName>
        <ecNumber evidence="4 11">4.3.2.2</ecNumber>
    </recommendedName>
    <alternativeName>
        <fullName evidence="9 12">Adenylosuccinase</fullName>
    </alternativeName>
</protein>
<evidence type="ECO:0000256" key="11">
    <source>
        <dbReference type="NCBIfam" id="TIGR00928"/>
    </source>
</evidence>
<evidence type="ECO:0000256" key="6">
    <source>
        <dbReference type="ARBA" id="ARBA00022605"/>
    </source>
</evidence>
<organism evidence="14 15">
    <name type="scientific">Peptococcus simiae</name>
    <dbReference type="NCBI Taxonomy" id="1643805"/>
    <lineage>
        <taxon>Bacteria</taxon>
        <taxon>Bacillati</taxon>
        <taxon>Bacillota</taxon>
        <taxon>Clostridia</taxon>
        <taxon>Eubacteriales</taxon>
        <taxon>Peptococcaceae</taxon>
        <taxon>Peptococcus</taxon>
    </lineage>
</organism>
<proteinExistence type="inferred from homology"/>
<evidence type="ECO:0000256" key="4">
    <source>
        <dbReference type="ARBA" id="ARBA00012339"/>
    </source>
</evidence>
<dbReference type="Gene3D" id="1.10.275.10">
    <property type="entry name" value="Fumarase/aspartase (N-terminal domain)"/>
    <property type="match status" value="1"/>
</dbReference>
<evidence type="ECO:0000313" key="14">
    <source>
        <dbReference type="EMBL" id="MFM9414376.1"/>
    </source>
</evidence>
<keyword evidence="6" id="KW-0028">Amino-acid biosynthesis</keyword>
<gene>
    <name evidence="14" type="primary">purB</name>
    <name evidence="14" type="ORF">ACKQTC_08350</name>
</gene>